<keyword evidence="1" id="KW-0472">Membrane</keyword>
<evidence type="ECO:0000313" key="2">
    <source>
        <dbReference type="EMBL" id="KAI9182489.1"/>
    </source>
</evidence>
<dbReference type="EMBL" id="JAJSOW010000101">
    <property type="protein sequence ID" value="KAI9182489.1"/>
    <property type="molecule type" value="Genomic_DNA"/>
</dbReference>
<keyword evidence="1" id="KW-0812">Transmembrane</keyword>
<proteinExistence type="predicted"/>
<dbReference type="AlphaFoldDB" id="A0AAD5J283"/>
<organism evidence="2 3">
    <name type="scientific">Acer negundo</name>
    <name type="common">Box elder</name>
    <dbReference type="NCBI Taxonomy" id="4023"/>
    <lineage>
        <taxon>Eukaryota</taxon>
        <taxon>Viridiplantae</taxon>
        <taxon>Streptophyta</taxon>
        <taxon>Embryophyta</taxon>
        <taxon>Tracheophyta</taxon>
        <taxon>Spermatophyta</taxon>
        <taxon>Magnoliopsida</taxon>
        <taxon>eudicotyledons</taxon>
        <taxon>Gunneridae</taxon>
        <taxon>Pentapetalae</taxon>
        <taxon>rosids</taxon>
        <taxon>malvids</taxon>
        <taxon>Sapindales</taxon>
        <taxon>Sapindaceae</taxon>
        <taxon>Hippocastanoideae</taxon>
        <taxon>Acereae</taxon>
        <taxon>Acer</taxon>
    </lineage>
</organism>
<reference evidence="2" key="1">
    <citation type="journal article" date="2022" name="Plant J.">
        <title>Strategies of tolerance reflected in two North American maple genomes.</title>
        <authorList>
            <person name="McEvoy S.L."/>
            <person name="Sezen U.U."/>
            <person name="Trouern-Trend A."/>
            <person name="McMahon S.M."/>
            <person name="Schaberg P.G."/>
            <person name="Yang J."/>
            <person name="Wegrzyn J.L."/>
            <person name="Swenson N.G."/>
        </authorList>
    </citation>
    <scope>NUCLEOTIDE SEQUENCE</scope>
    <source>
        <strain evidence="2">91603</strain>
    </source>
</reference>
<reference evidence="2" key="2">
    <citation type="submission" date="2023-02" db="EMBL/GenBank/DDBJ databases">
        <authorList>
            <person name="Swenson N.G."/>
            <person name="Wegrzyn J.L."/>
            <person name="Mcevoy S.L."/>
        </authorList>
    </citation>
    <scope>NUCLEOTIDE SEQUENCE</scope>
    <source>
        <strain evidence="2">91603</strain>
        <tissue evidence="2">Leaf</tissue>
    </source>
</reference>
<feature type="transmembrane region" description="Helical" evidence="1">
    <location>
        <begin position="212"/>
        <end position="238"/>
    </location>
</feature>
<dbReference type="Proteomes" id="UP001064489">
    <property type="component" value="Chromosome 4"/>
</dbReference>
<gene>
    <name evidence="2" type="ORF">LWI28_025855</name>
</gene>
<comment type="caution">
    <text evidence="2">The sequence shown here is derived from an EMBL/GenBank/DDBJ whole genome shotgun (WGS) entry which is preliminary data.</text>
</comment>
<protein>
    <submittedName>
        <fullName evidence="2">Uncharacterized protein</fullName>
    </submittedName>
</protein>
<name>A0AAD5J283_ACENE</name>
<keyword evidence="3" id="KW-1185">Reference proteome</keyword>
<sequence>MGWEIVRQESFNKPGERSRLHRHEDVCQVLKRNTGTEAVKGLLLDINVEQLWEGKQYVPLLKRLILGHSQQLTRIPDLSEFITSNRNYGRSRNKRLSQLDFMFTNSPKLNVEAFSNVFTESLQIIKQMGTARKKYQKEVCVSICYPGSKIPEWFCYQEPEIIQTSISHEKFDSTNQDLVPDPQTIPEKKLTLFINNKVVPFYRILLDKVRLWLFYCWIFLFCLFCGICVFGMLVFLVLQLSTRCETYLSSHVQNMLDKII</sequence>
<evidence type="ECO:0000256" key="1">
    <source>
        <dbReference type="SAM" id="Phobius"/>
    </source>
</evidence>
<evidence type="ECO:0000313" key="3">
    <source>
        <dbReference type="Proteomes" id="UP001064489"/>
    </source>
</evidence>
<keyword evidence="1" id="KW-1133">Transmembrane helix</keyword>
<accession>A0AAD5J283</accession>